<feature type="compositionally biased region" description="Acidic residues" evidence="1">
    <location>
        <begin position="10"/>
        <end position="20"/>
    </location>
</feature>
<dbReference type="AlphaFoldDB" id="A0A8J8TAL0"/>
<protein>
    <submittedName>
        <fullName evidence="2">Uncharacterized protein</fullName>
    </submittedName>
</protein>
<feature type="region of interest" description="Disordered" evidence="1">
    <location>
        <begin position="1"/>
        <end position="60"/>
    </location>
</feature>
<evidence type="ECO:0000313" key="2">
    <source>
        <dbReference type="EMBL" id="TNV87438.1"/>
    </source>
</evidence>
<organism evidence="2 3">
    <name type="scientific">Halteria grandinella</name>
    <dbReference type="NCBI Taxonomy" id="5974"/>
    <lineage>
        <taxon>Eukaryota</taxon>
        <taxon>Sar</taxon>
        <taxon>Alveolata</taxon>
        <taxon>Ciliophora</taxon>
        <taxon>Intramacronucleata</taxon>
        <taxon>Spirotrichea</taxon>
        <taxon>Stichotrichia</taxon>
        <taxon>Sporadotrichida</taxon>
        <taxon>Halteriidae</taxon>
        <taxon>Halteria</taxon>
    </lineage>
</organism>
<keyword evidence="3" id="KW-1185">Reference proteome</keyword>
<evidence type="ECO:0000313" key="3">
    <source>
        <dbReference type="Proteomes" id="UP000785679"/>
    </source>
</evidence>
<name>A0A8J8TAL0_HALGN</name>
<proteinExistence type="predicted"/>
<accession>A0A8J8TAL0</accession>
<sequence>MRALLSEHSSEEDNGYESEDPIERHIFNYKQHGHRSPKSDEEGYGQEARNQYEDYDNTDNEGCSQIERSGKSEAMKLDHLRDSSNFYLQVGSQQGRIPEGGPMMNINKRYQMLLDSNISNQTMQGRESKE</sequence>
<dbReference type="EMBL" id="RRYP01000436">
    <property type="protein sequence ID" value="TNV87438.1"/>
    <property type="molecule type" value="Genomic_DNA"/>
</dbReference>
<reference evidence="2" key="1">
    <citation type="submission" date="2019-06" db="EMBL/GenBank/DDBJ databases">
        <authorList>
            <person name="Zheng W."/>
        </authorList>
    </citation>
    <scope>NUCLEOTIDE SEQUENCE</scope>
    <source>
        <strain evidence="2">QDHG01</strain>
    </source>
</reference>
<gene>
    <name evidence="2" type="ORF">FGO68_gene1397</name>
</gene>
<evidence type="ECO:0000256" key="1">
    <source>
        <dbReference type="SAM" id="MobiDB-lite"/>
    </source>
</evidence>
<comment type="caution">
    <text evidence="2">The sequence shown here is derived from an EMBL/GenBank/DDBJ whole genome shotgun (WGS) entry which is preliminary data.</text>
</comment>
<dbReference type="Proteomes" id="UP000785679">
    <property type="component" value="Unassembled WGS sequence"/>
</dbReference>